<accession>A0A7D4Q487</accession>
<dbReference type="InterPro" id="IPR024747">
    <property type="entry name" value="Pyridox_Oxase-rel"/>
</dbReference>
<dbReference type="SUPFAM" id="SSF50475">
    <property type="entry name" value="FMN-binding split barrel"/>
    <property type="match status" value="1"/>
</dbReference>
<evidence type="ECO:0000313" key="2">
    <source>
        <dbReference type="Proteomes" id="UP000501003"/>
    </source>
</evidence>
<dbReference type="InterPro" id="IPR012349">
    <property type="entry name" value="Split_barrel_FMN-bd"/>
</dbReference>
<name>A0A7D4Q487_9MICO</name>
<dbReference type="PANTHER" id="PTHR34071">
    <property type="entry name" value="5-NITROIMIDAZOLE ANTIBIOTICS RESISTANCE PROTEIN, NIMA-FAMILY-RELATED PROTEIN-RELATED"/>
    <property type="match status" value="1"/>
</dbReference>
<gene>
    <name evidence="1" type="ORF">HRU87_01250</name>
</gene>
<reference evidence="1 2" key="1">
    <citation type="submission" date="2020-05" db="EMBL/GenBank/DDBJ databases">
        <title>Aquirufa sp. strain 15G-AUS-rot a new Aquirufa species.</title>
        <authorList>
            <person name="Pitt A."/>
            <person name="Hahn M.W."/>
        </authorList>
    </citation>
    <scope>NUCLEOTIDE SEQUENCE [LARGE SCALE GENOMIC DNA]</scope>
    <source>
        <strain evidence="1 2">15G-AUS-rot</strain>
    </source>
</reference>
<dbReference type="Proteomes" id="UP000501003">
    <property type="component" value="Chromosome"/>
</dbReference>
<dbReference type="RefSeq" id="WP_173493160.1">
    <property type="nucleotide sequence ID" value="NZ_CP054056.1"/>
</dbReference>
<keyword evidence="2" id="KW-1185">Reference proteome</keyword>
<dbReference type="KEGG" id="aqg:HRU87_01250"/>
<evidence type="ECO:0000313" key="1">
    <source>
        <dbReference type="EMBL" id="QKJ24863.1"/>
    </source>
</evidence>
<organism evidence="1 2">
    <name type="scientific">Aquiluna borgnonia</name>
    <dbReference type="NCBI Taxonomy" id="2499157"/>
    <lineage>
        <taxon>Bacteria</taxon>
        <taxon>Bacillati</taxon>
        <taxon>Actinomycetota</taxon>
        <taxon>Actinomycetes</taxon>
        <taxon>Micrococcales</taxon>
        <taxon>Microbacteriaceae</taxon>
        <taxon>Luna cluster</taxon>
        <taxon>Luna-1 subcluster</taxon>
        <taxon>Aquiluna</taxon>
    </lineage>
</organism>
<proteinExistence type="predicted"/>
<protein>
    <submittedName>
        <fullName evidence="1">Pyridoxamine 5'-phosphate oxidase family protein</fullName>
    </submittedName>
</protein>
<dbReference type="EMBL" id="CP054056">
    <property type="protein sequence ID" value="QKJ24863.1"/>
    <property type="molecule type" value="Genomic_DNA"/>
</dbReference>
<sequence>MANPGETERTKLNRLSYKASHSTEDLYSILDANLVAHVGIIFEGRPLVIPMAYGRVANTLYLHGSSGSRLMRALEQEPAVCVSITELRALKVARSTFNSGMHYRSVVIFGEARLVSDDEKDQALNALSDAMIPGRVSEVRQSKKKELAATIIVAVQLDETSVKISVNEVDDDEDDLNQGVWAGIVPLKQGWDQAIPADDEAAGLPVPASVQRLIGG</sequence>
<dbReference type="Gene3D" id="2.30.110.10">
    <property type="entry name" value="Electron Transport, Fmn-binding Protein, Chain A"/>
    <property type="match status" value="1"/>
</dbReference>
<dbReference type="Pfam" id="PF12900">
    <property type="entry name" value="Pyridox_ox_2"/>
    <property type="match status" value="1"/>
</dbReference>
<dbReference type="AlphaFoldDB" id="A0A7D4Q487"/>
<dbReference type="PANTHER" id="PTHR34071:SF2">
    <property type="entry name" value="FLAVIN-NUCLEOTIDE-BINDING PROTEIN"/>
    <property type="match status" value="1"/>
</dbReference>